<dbReference type="PROSITE" id="PS51379">
    <property type="entry name" value="4FE4S_FER_2"/>
    <property type="match status" value="2"/>
</dbReference>
<dbReference type="PANTHER" id="PTHR43082">
    <property type="entry name" value="FERREDOXIN-LIKE"/>
    <property type="match status" value="1"/>
</dbReference>
<gene>
    <name evidence="7" type="ORF">SAMN06265219_10417</name>
</gene>
<evidence type="ECO:0000313" key="8">
    <source>
        <dbReference type="Proteomes" id="UP000317557"/>
    </source>
</evidence>
<dbReference type="Gene3D" id="3.30.70.20">
    <property type="match status" value="1"/>
</dbReference>
<keyword evidence="8" id="KW-1185">Reference proteome</keyword>
<keyword evidence="4" id="KW-0408">Iron</keyword>
<dbReference type="Pfam" id="PF00037">
    <property type="entry name" value="Fer4"/>
    <property type="match status" value="1"/>
</dbReference>
<accession>A0A521BZ21</accession>
<dbReference type="PIRSF" id="PIRSF036548">
    <property type="entry name" value="Fdx_FixX"/>
    <property type="match status" value="1"/>
</dbReference>
<evidence type="ECO:0000313" key="7">
    <source>
        <dbReference type="EMBL" id="SMO52416.1"/>
    </source>
</evidence>
<feature type="domain" description="4Fe-4S ferredoxin-type" evidence="6">
    <location>
        <begin position="25"/>
        <end position="57"/>
    </location>
</feature>
<dbReference type="Proteomes" id="UP000317557">
    <property type="component" value="Unassembled WGS sequence"/>
</dbReference>
<dbReference type="GO" id="GO:0005506">
    <property type="term" value="F:iron ion binding"/>
    <property type="evidence" value="ECO:0007669"/>
    <property type="project" value="InterPro"/>
</dbReference>
<proteinExistence type="predicted"/>
<dbReference type="OrthoDB" id="9798098at2"/>
<keyword evidence="3" id="KW-0249">Electron transport</keyword>
<evidence type="ECO:0000256" key="3">
    <source>
        <dbReference type="ARBA" id="ARBA00022982"/>
    </source>
</evidence>
<dbReference type="SUPFAM" id="SSF54862">
    <property type="entry name" value="4Fe-4S ferredoxins"/>
    <property type="match status" value="1"/>
</dbReference>
<dbReference type="PANTHER" id="PTHR43082:SF3">
    <property type="entry name" value="FERREDOXIN-LIKE PROTEIN YDIT"/>
    <property type="match status" value="1"/>
</dbReference>
<feature type="domain" description="4Fe-4S ferredoxin-type" evidence="6">
    <location>
        <begin position="58"/>
        <end position="87"/>
    </location>
</feature>
<name>A0A521BZ21_9BACT</name>
<evidence type="ECO:0000256" key="1">
    <source>
        <dbReference type="ARBA" id="ARBA00022448"/>
    </source>
</evidence>
<sequence>MKNLKLTERLGLVSYRNQSKSEIKPHIVVDTDICNSTCPHKCTTWVCPANCYTMDENNQVHFQVEDCIECGTCMYACDQGAVDWNYPDPEIGRGVTWNFG</sequence>
<evidence type="ECO:0000256" key="2">
    <source>
        <dbReference type="ARBA" id="ARBA00022723"/>
    </source>
</evidence>
<reference evidence="7 8" key="1">
    <citation type="submission" date="2017-05" db="EMBL/GenBank/DDBJ databases">
        <authorList>
            <person name="Varghese N."/>
            <person name="Submissions S."/>
        </authorList>
    </citation>
    <scope>NUCLEOTIDE SEQUENCE [LARGE SCALE GENOMIC DNA]</scope>
    <source>
        <strain evidence="7 8">DSM 21985</strain>
    </source>
</reference>
<dbReference type="InterPro" id="IPR017896">
    <property type="entry name" value="4Fe4S_Fe-S-bd"/>
</dbReference>
<evidence type="ECO:0000259" key="6">
    <source>
        <dbReference type="PROSITE" id="PS51379"/>
    </source>
</evidence>
<keyword evidence="1" id="KW-0813">Transport</keyword>
<dbReference type="InterPro" id="IPR012206">
    <property type="entry name" value="Fd_FixX"/>
</dbReference>
<evidence type="ECO:0000256" key="5">
    <source>
        <dbReference type="ARBA" id="ARBA00023014"/>
    </source>
</evidence>
<dbReference type="AlphaFoldDB" id="A0A521BZ21"/>
<dbReference type="EMBL" id="FXTP01000004">
    <property type="protein sequence ID" value="SMO52416.1"/>
    <property type="molecule type" value="Genomic_DNA"/>
</dbReference>
<protein>
    <submittedName>
        <fullName evidence="7">Ferredoxin like protein</fullName>
    </submittedName>
</protein>
<keyword evidence="2" id="KW-0479">Metal-binding</keyword>
<dbReference type="GO" id="GO:0051536">
    <property type="term" value="F:iron-sulfur cluster binding"/>
    <property type="evidence" value="ECO:0007669"/>
    <property type="project" value="UniProtKB-KW"/>
</dbReference>
<organism evidence="7 8">
    <name type="scientific">Gracilimonas mengyeensis</name>
    <dbReference type="NCBI Taxonomy" id="1302730"/>
    <lineage>
        <taxon>Bacteria</taxon>
        <taxon>Pseudomonadati</taxon>
        <taxon>Balneolota</taxon>
        <taxon>Balneolia</taxon>
        <taxon>Balneolales</taxon>
        <taxon>Balneolaceae</taxon>
        <taxon>Gracilimonas</taxon>
    </lineage>
</organism>
<dbReference type="RefSeq" id="WP_142453637.1">
    <property type="nucleotide sequence ID" value="NZ_FXTP01000004.1"/>
</dbReference>
<evidence type="ECO:0000256" key="4">
    <source>
        <dbReference type="ARBA" id="ARBA00023004"/>
    </source>
</evidence>
<keyword evidence="5" id="KW-0411">Iron-sulfur</keyword>